<dbReference type="EMBL" id="UINC01229464">
    <property type="protein sequence ID" value="SVE61183.1"/>
    <property type="molecule type" value="Genomic_DNA"/>
</dbReference>
<name>A0A383EXM1_9ZZZZ</name>
<gene>
    <name evidence="1" type="ORF">METZ01_LOCUS514037</name>
</gene>
<proteinExistence type="predicted"/>
<protein>
    <submittedName>
        <fullName evidence="1">Uncharacterized protein</fullName>
    </submittedName>
</protein>
<dbReference type="AlphaFoldDB" id="A0A383EXM1"/>
<accession>A0A383EXM1</accession>
<evidence type="ECO:0000313" key="1">
    <source>
        <dbReference type="EMBL" id="SVE61183.1"/>
    </source>
</evidence>
<organism evidence="1">
    <name type="scientific">marine metagenome</name>
    <dbReference type="NCBI Taxonomy" id="408172"/>
    <lineage>
        <taxon>unclassified sequences</taxon>
        <taxon>metagenomes</taxon>
        <taxon>ecological metagenomes</taxon>
    </lineage>
</organism>
<sequence length="157" mass="18165">MTLPKSAVTYSPYTKKFYEGSWDKQDTDFSKDYGMTAIAKLNLDRELGDGRIEPINYETFRQAERAYKQGNIDSTSLSNITVIQLLEQVIRKEWRDFNAIHAVRRIPVPKLQLNVPITNKFSASEKVPELQQADQKSNTFTQAQLRLWKNVVSIYES</sequence>
<reference evidence="1" key="1">
    <citation type="submission" date="2018-05" db="EMBL/GenBank/DDBJ databases">
        <authorList>
            <person name="Lanie J.A."/>
            <person name="Ng W.-L."/>
            <person name="Kazmierczak K.M."/>
            <person name="Andrzejewski T.M."/>
            <person name="Davidsen T.M."/>
            <person name="Wayne K.J."/>
            <person name="Tettelin H."/>
            <person name="Glass J.I."/>
            <person name="Rusch D."/>
            <person name="Podicherti R."/>
            <person name="Tsui H.-C.T."/>
            <person name="Winkler M.E."/>
        </authorList>
    </citation>
    <scope>NUCLEOTIDE SEQUENCE</scope>
</reference>
<feature type="non-terminal residue" evidence="1">
    <location>
        <position position="157"/>
    </location>
</feature>